<accession>A0ABQ5V713</accession>
<keyword evidence="1" id="KW-0472">Membrane</keyword>
<reference evidence="2" key="1">
    <citation type="journal article" date="2014" name="Int. J. Syst. Evol. Microbiol.">
        <title>Complete genome of a new Firmicutes species belonging to the dominant human colonic microbiota ('Ruminococcus bicirculans') reveals two chromosomes and a selective capacity to utilize plant glucans.</title>
        <authorList>
            <consortium name="NISC Comparative Sequencing Program"/>
            <person name="Wegmann U."/>
            <person name="Louis P."/>
            <person name="Goesmann A."/>
            <person name="Henrissat B."/>
            <person name="Duncan S.H."/>
            <person name="Flint H.J."/>
        </authorList>
    </citation>
    <scope>NUCLEOTIDE SEQUENCE</scope>
    <source>
        <strain evidence="2">NBRC 108219</strain>
    </source>
</reference>
<gene>
    <name evidence="2" type="ORF">GCM10007853_05170</name>
</gene>
<evidence type="ECO:0000313" key="2">
    <source>
        <dbReference type="EMBL" id="GLQ22643.1"/>
    </source>
</evidence>
<name>A0ABQ5V713_9PROT</name>
<organism evidence="2 3">
    <name type="scientific">Algimonas ampicilliniresistens</name>
    <dbReference type="NCBI Taxonomy" id="1298735"/>
    <lineage>
        <taxon>Bacteria</taxon>
        <taxon>Pseudomonadati</taxon>
        <taxon>Pseudomonadota</taxon>
        <taxon>Alphaproteobacteria</taxon>
        <taxon>Maricaulales</taxon>
        <taxon>Robiginitomaculaceae</taxon>
        <taxon>Algimonas</taxon>
    </lineage>
</organism>
<keyword evidence="1" id="KW-1133">Transmembrane helix</keyword>
<keyword evidence="3" id="KW-1185">Reference proteome</keyword>
<dbReference type="EMBL" id="BSNK01000001">
    <property type="protein sequence ID" value="GLQ22643.1"/>
    <property type="molecule type" value="Genomic_DNA"/>
</dbReference>
<comment type="caution">
    <text evidence="2">The sequence shown here is derived from an EMBL/GenBank/DDBJ whole genome shotgun (WGS) entry which is preliminary data.</text>
</comment>
<feature type="transmembrane region" description="Helical" evidence="1">
    <location>
        <begin position="22"/>
        <end position="43"/>
    </location>
</feature>
<reference evidence="2" key="2">
    <citation type="submission" date="2023-01" db="EMBL/GenBank/DDBJ databases">
        <title>Draft genome sequence of Algimonas ampicilliniresistens strain NBRC 108219.</title>
        <authorList>
            <person name="Sun Q."/>
            <person name="Mori K."/>
        </authorList>
    </citation>
    <scope>NUCLEOTIDE SEQUENCE</scope>
    <source>
        <strain evidence="2">NBRC 108219</strain>
    </source>
</reference>
<protein>
    <recommendedName>
        <fullName evidence="4">YnhF family membrane protein</fullName>
    </recommendedName>
</protein>
<keyword evidence="1" id="KW-0812">Transmembrane</keyword>
<evidence type="ECO:0000313" key="3">
    <source>
        <dbReference type="Proteomes" id="UP001161391"/>
    </source>
</evidence>
<dbReference type="RefSeq" id="WP_284387182.1">
    <property type="nucleotide sequence ID" value="NZ_BSNK01000001.1"/>
</dbReference>
<proteinExistence type="predicted"/>
<evidence type="ECO:0008006" key="4">
    <source>
        <dbReference type="Google" id="ProtNLM"/>
    </source>
</evidence>
<dbReference type="Proteomes" id="UP001161391">
    <property type="component" value="Unassembled WGS sequence"/>
</dbReference>
<evidence type="ECO:0000256" key="1">
    <source>
        <dbReference type="SAM" id="Phobius"/>
    </source>
</evidence>
<sequence>MYNHVESTSNNTDSRNGEISTFGYVSLAIMGNTVAVIAAILMVI</sequence>